<evidence type="ECO:0000256" key="3">
    <source>
        <dbReference type="ARBA" id="ARBA00022833"/>
    </source>
</evidence>
<dbReference type="GO" id="GO:0012506">
    <property type="term" value="C:vesicle membrane"/>
    <property type="evidence" value="ECO:0007669"/>
    <property type="project" value="TreeGrafter"/>
</dbReference>
<name>A0A5N5SWN0_9CRUS</name>
<dbReference type="GO" id="GO:0052810">
    <property type="term" value="F:1-phosphatidylinositol-5-kinase activity"/>
    <property type="evidence" value="ECO:0007669"/>
    <property type="project" value="TreeGrafter"/>
</dbReference>
<dbReference type="PROSITE" id="PS50178">
    <property type="entry name" value="ZF_FYVE"/>
    <property type="match status" value="1"/>
</dbReference>
<evidence type="ECO:0000259" key="6">
    <source>
        <dbReference type="PROSITE" id="PS50186"/>
    </source>
</evidence>
<dbReference type="InterPro" id="IPR000306">
    <property type="entry name" value="Znf_FYVE"/>
</dbReference>
<dbReference type="Gene3D" id="3.30.40.10">
    <property type="entry name" value="Zinc/RING finger domain, C3HC4 (zinc finger)"/>
    <property type="match status" value="1"/>
</dbReference>
<keyword evidence="3" id="KW-0862">Zinc</keyword>
<dbReference type="Proteomes" id="UP000326759">
    <property type="component" value="Unassembled WGS sequence"/>
</dbReference>
<dbReference type="Pfam" id="PF00610">
    <property type="entry name" value="DEP"/>
    <property type="match status" value="1"/>
</dbReference>
<dbReference type="InterPro" id="IPR036390">
    <property type="entry name" value="WH_DNA-bd_sf"/>
</dbReference>
<dbReference type="InterPro" id="IPR036388">
    <property type="entry name" value="WH-like_DNA-bd_sf"/>
</dbReference>
<dbReference type="PANTHER" id="PTHR46715">
    <property type="entry name" value="1-PHOSPHATIDYLINOSITOL 3-PHOSPHATE 5-KINASE"/>
    <property type="match status" value="1"/>
</dbReference>
<sequence length="663" mass="75532">MYHLQFLLAGLIMDIPNDSDEEKDAKFKEFGPITPDDKDHSGFGGFLSSFFRWRKSKYEGENSNKHHENESFNNAPYPIWLPPSENTATAPVDSGSLTNINSEANESGKKKYQLGSETVTISYERHLHYVLKRIKTIAEKKDSDMKDHWVPDSHRKECYDCSEKFTQLRRKHHCRICGQIFCSKCCNKVISTKPMGFKGELKVCTYCFKVFSCCIKTNNFEEDVMADIILLEEELLPVVNASNLPSGELTGEHERRLILEKRKRRGFMEENYTVKSRSFNSDFTSRVDQNDLDKIASERQLLLKDSQQLQSLWMCMVSGPNKLHLSTNRHRLKAFSETFIGRDFVQWMVDNDKASCRQSAIAIGQALLEAGFIFCVSQQEQQFSDEHVLYTALKPHDFKEKTTAPQSMSVTHDMGQEPLWLKQISSQVESDNILPSKAAFTNAPFDSLQNVSASSSNYSLDLNVKENVVSLKHPGRRKGVTDNETETDMARGLETSVSAVLNDTIYSFSSEQQSSGTVMTEEVLELKCLSLYSILSLIWVSKPETAGYFVLEAVGENVFCMVALKSLEPKLAETRAAGWQIKNEDENLGREIEVDEQTRTSLVAKKKLSENWRHFENRLLLLLLSNMEIDISWSTTILSLVYKVVDTVCPDVKNESDDMDIRQ</sequence>
<dbReference type="SMART" id="SM00064">
    <property type="entry name" value="FYVE"/>
    <property type="match status" value="1"/>
</dbReference>
<evidence type="ECO:0000259" key="5">
    <source>
        <dbReference type="PROSITE" id="PS50178"/>
    </source>
</evidence>
<dbReference type="SMART" id="SM00049">
    <property type="entry name" value="DEP"/>
    <property type="match status" value="1"/>
</dbReference>
<evidence type="ECO:0000256" key="1">
    <source>
        <dbReference type="ARBA" id="ARBA00022723"/>
    </source>
</evidence>
<keyword evidence="2 4" id="KW-0863">Zinc-finger</keyword>
<keyword evidence="8" id="KW-1185">Reference proteome</keyword>
<dbReference type="GO" id="GO:0035556">
    <property type="term" value="P:intracellular signal transduction"/>
    <property type="evidence" value="ECO:0007669"/>
    <property type="project" value="InterPro"/>
</dbReference>
<dbReference type="GO" id="GO:0090385">
    <property type="term" value="P:phagosome-lysosome fusion"/>
    <property type="evidence" value="ECO:0007669"/>
    <property type="project" value="TreeGrafter"/>
</dbReference>
<dbReference type="Gene3D" id="1.10.10.10">
    <property type="entry name" value="Winged helix-like DNA-binding domain superfamily/Winged helix DNA-binding domain"/>
    <property type="match status" value="1"/>
</dbReference>
<reference evidence="7 8" key="1">
    <citation type="journal article" date="2019" name="PLoS Biol.">
        <title>Sex chromosomes control vertical transmission of feminizing Wolbachia symbionts in an isopod.</title>
        <authorList>
            <person name="Becking T."/>
            <person name="Chebbi M.A."/>
            <person name="Giraud I."/>
            <person name="Moumen B."/>
            <person name="Laverre T."/>
            <person name="Caubet Y."/>
            <person name="Peccoud J."/>
            <person name="Gilbert C."/>
            <person name="Cordaux R."/>
        </authorList>
    </citation>
    <scope>NUCLEOTIDE SEQUENCE [LARGE SCALE GENOMIC DNA]</scope>
    <source>
        <strain evidence="7">ANa2</strain>
        <tissue evidence="7">Whole body excluding digestive tract and cuticle</tissue>
    </source>
</reference>
<dbReference type="InterPro" id="IPR043548">
    <property type="entry name" value="PIKfyve"/>
</dbReference>
<proteinExistence type="predicted"/>
<evidence type="ECO:0000313" key="7">
    <source>
        <dbReference type="EMBL" id="KAB7498624.1"/>
    </source>
</evidence>
<dbReference type="InterPro" id="IPR013083">
    <property type="entry name" value="Znf_RING/FYVE/PHD"/>
</dbReference>
<dbReference type="InterPro" id="IPR017455">
    <property type="entry name" value="Znf_FYVE-rel"/>
</dbReference>
<dbReference type="GO" id="GO:0000285">
    <property type="term" value="F:1-phosphatidylinositol-3-phosphate 5-kinase activity"/>
    <property type="evidence" value="ECO:0007669"/>
    <property type="project" value="InterPro"/>
</dbReference>
<dbReference type="EMBL" id="SEYY01019128">
    <property type="protein sequence ID" value="KAB7498624.1"/>
    <property type="molecule type" value="Genomic_DNA"/>
</dbReference>
<gene>
    <name evidence="7" type="ORF">Anas_05637</name>
</gene>
<dbReference type="GO" id="GO:1903426">
    <property type="term" value="P:regulation of reactive oxygen species biosynthetic process"/>
    <property type="evidence" value="ECO:0007669"/>
    <property type="project" value="TreeGrafter"/>
</dbReference>
<dbReference type="OrthoDB" id="957735at2759"/>
<evidence type="ECO:0000256" key="2">
    <source>
        <dbReference type="ARBA" id="ARBA00022771"/>
    </source>
</evidence>
<evidence type="ECO:0000313" key="8">
    <source>
        <dbReference type="Proteomes" id="UP000326759"/>
    </source>
</evidence>
<dbReference type="InterPro" id="IPR011011">
    <property type="entry name" value="Znf_FYVE_PHD"/>
</dbReference>
<evidence type="ECO:0000256" key="4">
    <source>
        <dbReference type="PROSITE-ProRule" id="PRU00091"/>
    </source>
</evidence>
<protein>
    <submittedName>
        <fullName evidence="7">Lateral signaling target protein 2-like protein</fullName>
    </submittedName>
</protein>
<dbReference type="GO" id="GO:0008270">
    <property type="term" value="F:zinc ion binding"/>
    <property type="evidence" value="ECO:0007669"/>
    <property type="project" value="UniProtKB-KW"/>
</dbReference>
<dbReference type="AlphaFoldDB" id="A0A5N5SWN0"/>
<dbReference type="PROSITE" id="PS50186">
    <property type="entry name" value="DEP"/>
    <property type="match status" value="1"/>
</dbReference>
<dbReference type="CDD" id="cd15725">
    <property type="entry name" value="FYVE_PIKfyve_Fab1"/>
    <property type="match status" value="1"/>
</dbReference>
<dbReference type="Pfam" id="PF01363">
    <property type="entry name" value="FYVE"/>
    <property type="match status" value="1"/>
</dbReference>
<feature type="domain" description="DEP" evidence="6">
    <location>
        <begin position="319"/>
        <end position="394"/>
    </location>
</feature>
<dbReference type="PANTHER" id="PTHR46715:SF1">
    <property type="entry name" value="1-PHOSPHATIDYLINOSITOL 3-PHOSPHATE 5-KINASE"/>
    <property type="match status" value="1"/>
</dbReference>
<dbReference type="SUPFAM" id="SSF46785">
    <property type="entry name" value="Winged helix' DNA-binding domain"/>
    <property type="match status" value="1"/>
</dbReference>
<dbReference type="GO" id="GO:0032438">
    <property type="term" value="P:melanosome organization"/>
    <property type="evidence" value="ECO:0007669"/>
    <property type="project" value="TreeGrafter"/>
</dbReference>
<comment type="caution">
    <text evidence="7">The sequence shown here is derived from an EMBL/GenBank/DDBJ whole genome shotgun (WGS) entry which is preliminary data.</text>
</comment>
<dbReference type="GO" id="GO:0031410">
    <property type="term" value="C:cytoplasmic vesicle"/>
    <property type="evidence" value="ECO:0007669"/>
    <property type="project" value="TreeGrafter"/>
</dbReference>
<feature type="domain" description="FYVE-type" evidence="5">
    <location>
        <begin position="152"/>
        <end position="212"/>
    </location>
</feature>
<keyword evidence="1" id="KW-0479">Metal-binding</keyword>
<organism evidence="7 8">
    <name type="scientific">Armadillidium nasatum</name>
    <dbReference type="NCBI Taxonomy" id="96803"/>
    <lineage>
        <taxon>Eukaryota</taxon>
        <taxon>Metazoa</taxon>
        <taxon>Ecdysozoa</taxon>
        <taxon>Arthropoda</taxon>
        <taxon>Crustacea</taxon>
        <taxon>Multicrustacea</taxon>
        <taxon>Malacostraca</taxon>
        <taxon>Eumalacostraca</taxon>
        <taxon>Peracarida</taxon>
        <taxon>Isopoda</taxon>
        <taxon>Oniscidea</taxon>
        <taxon>Crinocheta</taxon>
        <taxon>Armadillidiidae</taxon>
        <taxon>Armadillidium</taxon>
    </lineage>
</organism>
<accession>A0A5N5SWN0</accession>
<dbReference type="InterPro" id="IPR000591">
    <property type="entry name" value="DEP_dom"/>
</dbReference>
<dbReference type="SUPFAM" id="SSF57903">
    <property type="entry name" value="FYVE/PHD zinc finger"/>
    <property type="match status" value="1"/>
</dbReference>